<comment type="caution">
    <text evidence="21">The sequence shown here is derived from an EMBL/GenBank/DDBJ whole genome shotgun (WGS) entry which is preliminary data.</text>
</comment>
<feature type="binding site" description="in dimeric form" evidence="20">
    <location>
        <position position="177"/>
    </location>
    <ligand>
        <name>Ca(2+)</name>
        <dbReference type="ChEBI" id="CHEBI:29108"/>
        <label>1</label>
    </ligand>
</feature>
<feature type="binding site" description="in dimeric form" evidence="20">
    <location>
        <position position="221"/>
    </location>
    <ligand>
        <name>Ca(2+)</name>
        <dbReference type="ChEBI" id="CHEBI:29108"/>
        <label>1</label>
    </ligand>
</feature>
<evidence type="ECO:0000256" key="12">
    <source>
        <dbReference type="ARBA" id="ARBA00022801"/>
    </source>
</evidence>
<evidence type="ECO:0000256" key="10">
    <source>
        <dbReference type="ARBA" id="ARBA00022723"/>
    </source>
</evidence>
<feature type="active site" description="Nucleophile" evidence="19">
    <location>
        <position position="213"/>
    </location>
</feature>
<keyword evidence="11" id="KW-0732">Signal</keyword>
<evidence type="ECO:0000256" key="11">
    <source>
        <dbReference type="ARBA" id="ARBA00022729"/>
    </source>
</evidence>
<comment type="cofactor">
    <cofactor evidence="20">
        <name>Ca(2+)</name>
        <dbReference type="ChEBI" id="CHEBI:29108"/>
    </cofactor>
    <text evidence="20">Binds 1 Ca(2+) ion per monomer.</text>
</comment>
<comment type="catalytic activity">
    <reaction evidence="2">
        <text>a 1,2-diacyl-sn-glycero-3-phosphocholine + H2O = a 1-acyl-sn-glycero-3-phosphocholine + a fatty acid + H(+)</text>
        <dbReference type="Rhea" id="RHEA:15801"/>
        <dbReference type="ChEBI" id="CHEBI:15377"/>
        <dbReference type="ChEBI" id="CHEBI:15378"/>
        <dbReference type="ChEBI" id="CHEBI:28868"/>
        <dbReference type="ChEBI" id="CHEBI:57643"/>
        <dbReference type="ChEBI" id="CHEBI:58168"/>
        <dbReference type="EC" id="3.1.1.4"/>
    </reaction>
</comment>
<keyword evidence="10 20" id="KW-0479">Metal-binding</keyword>
<dbReference type="EC" id="3.1.1.32" evidence="6"/>
<dbReference type="InterPro" id="IPR003187">
    <property type="entry name" value="PLipase_A1"/>
</dbReference>
<evidence type="ECO:0000256" key="14">
    <source>
        <dbReference type="ARBA" id="ARBA00022963"/>
    </source>
</evidence>
<evidence type="ECO:0000256" key="5">
    <source>
        <dbReference type="ARBA" id="ARBA00011702"/>
    </source>
</evidence>
<accession>A0A2N1J4R8</accession>
<dbReference type="PRINTS" id="PR01486">
    <property type="entry name" value="PHPHLIPASEA1"/>
</dbReference>
<dbReference type="GO" id="GO:0004623">
    <property type="term" value="F:phospholipase A2 activity"/>
    <property type="evidence" value="ECO:0007669"/>
    <property type="project" value="UniProtKB-EC"/>
</dbReference>
<dbReference type="Gene3D" id="2.40.230.10">
    <property type="entry name" value="Phospholipase A1"/>
    <property type="match status" value="1"/>
</dbReference>
<dbReference type="InterPro" id="IPR036541">
    <property type="entry name" value="PLipase_A1_sf"/>
</dbReference>
<dbReference type="Proteomes" id="UP000233248">
    <property type="component" value="Unassembled WGS sequence"/>
</dbReference>
<evidence type="ECO:0000313" key="22">
    <source>
        <dbReference type="Proteomes" id="UP000233248"/>
    </source>
</evidence>
<dbReference type="GO" id="GO:0009279">
    <property type="term" value="C:cell outer membrane"/>
    <property type="evidence" value="ECO:0007669"/>
    <property type="project" value="UniProtKB-SubCell"/>
</dbReference>
<dbReference type="GO" id="GO:0016042">
    <property type="term" value="P:lipid catabolic process"/>
    <property type="evidence" value="ECO:0007669"/>
    <property type="project" value="UniProtKB-KW"/>
</dbReference>
<evidence type="ECO:0000256" key="7">
    <source>
        <dbReference type="ARBA" id="ARBA00013278"/>
    </source>
</evidence>
<evidence type="ECO:0000256" key="18">
    <source>
        <dbReference type="ARBA" id="ARBA00032375"/>
    </source>
</evidence>
<dbReference type="Pfam" id="PF02253">
    <property type="entry name" value="PLA1"/>
    <property type="match status" value="1"/>
</dbReference>
<keyword evidence="17" id="KW-0998">Cell outer membrane</keyword>
<feature type="binding site" description="in dimeric form" evidence="20">
    <location>
        <position position="256"/>
    </location>
    <ligand>
        <name>Ca(2+)</name>
        <dbReference type="ChEBI" id="CHEBI:29108"/>
        <label>1</label>
    </ligand>
</feature>
<evidence type="ECO:0000256" key="2">
    <source>
        <dbReference type="ARBA" id="ARBA00001604"/>
    </source>
</evidence>
<sequence length="347" mass="41042">MRKSKLLIVIFAVTTLFGNNIQELYEKASIYEKNGEFKKAMQIYKQLAKNSLKNETLNIKKNSLEDTLVKKELLIKEEKFKALRGNFFKRNIDKINDKETANTVEQVIVKNFGLYTYKTNYLLPITYDTKNKDGRNQYETKFQLSFEKPLTYNIFGLDETLSFAYTQKSYWQTSRESAPFRESNYQPEVFLTFPYKKENSSLKAYKVSLLHESNGQDGEKSRSWNRLYLESFFQFSNLFVVPRVWYRIPEKERNDDNKDIQKYLGYGDLTLFYPYKKHTFELKLRNNLRLSEDNKGAVEFNWTFPLPSFLNLPNSFGYFQVFSGYADSLIDYDEDINKIGIGIAFSR</sequence>
<comment type="similarity">
    <text evidence="4">Belongs to the phospholipase A1 family.</text>
</comment>
<feature type="active site" description="Proton acceptor" evidence="19">
    <location>
        <position position="211"/>
    </location>
</feature>
<dbReference type="PANTHER" id="PTHR40457:SF1">
    <property type="entry name" value="PHOSPHOLIPASE A1"/>
    <property type="match status" value="1"/>
</dbReference>
<evidence type="ECO:0000256" key="6">
    <source>
        <dbReference type="ARBA" id="ARBA00013179"/>
    </source>
</evidence>
<comment type="catalytic activity">
    <reaction evidence="1">
        <text>a 1,2-diacyl-sn-glycero-3-phosphocholine + H2O = a 2-acyl-sn-glycero-3-phosphocholine + a fatty acid + H(+)</text>
        <dbReference type="Rhea" id="RHEA:18689"/>
        <dbReference type="ChEBI" id="CHEBI:15377"/>
        <dbReference type="ChEBI" id="CHEBI:15378"/>
        <dbReference type="ChEBI" id="CHEBI:28868"/>
        <dbReference type="ChEBI" id="CHEBI:57643"/>
        <dbReference type="ChEBI" id="CHEBI:57875"/>
        <dbReference type="EC" id="3.1.1.32"/>
    </reaction>
</comment>
<evidence type="ECO:0000256" key="16">
    <source>
        <dbReference type="ARBA" id="ARBA00023136"/>
    </source>
</evidence>
<evidence type="ECO:0000256" key="19">
    <source>
        <dbReference type="PIRSR" id="PIRSR603187-1"/>
    </source>
</evidence>
<keyword evidence="8" id="KW-1134">Transmembrane beta strand</keyword>
<dbReference type="SUPFAM" id="SSF56931">
    <property type="entry name" value="Outer membrane phospholipase A (OMPLA)"/>
    <property type="match status" value="1"/>
</dbReference>
<gene>
    <name evidence="21" type="ORF">CP960_03915</name>
</gene>
<dbReference type="GO" id="GO:0008970">
    <property type="term" value="F:phospholipase A1 activity"/>
    <property type="evidence" value="ECO:0007669"/>
    <property type="project" value="UniProtKB-EC"/>
</dbReference>
<name>A0A2N1J4R8_9BACT</name>
<comment type="subcellular location">
    <subcellularLocation>
        <location evidence="3">Cell outer membrane</location>
        <topology evidence="3">Multi-pass membrane protein</topology>
    </subcellularLocation>
</comment>
<evidence type="ECO:0000256" key="13">
    <source>
        <dbReference type="ARBA" id="ARBA00022837"/>
    </source>
</evidence>
<comment type="subunit">
    <text evidence="5">Homodimer; dimerization is reversible, and the dimeric form is the active one.</text>
</comment>
<keyword evidence="16" id="KW-0472">Membrane</keyword>
<proteinExistence type="inferred from homology"/>
<keyword evidence="13 20" id="KW-0106">Calcium</keyword>
<dbReference type="EC" id="3.1.1.4" evidence="7"/>
<dbReference type="EMBL" id="NXIF01000014">
    <property type="protein sequence ID" value="PKI81526.1"/>
    <property type="molecule type" value="Genomic_DNA"/>
</dbReference>
<evidence type="ECO:0000313" key="21">
    <source>
        <dbReference type="EMBL" id="PKI81526.1"/>
    </source>
</evidence>
<evidence type="ECO:0000256" key="20">
    <source>
        <dbReference type="PIRSR" id="PIRSR603187-2"/>
    </source>
</evidence>
<keyword evidence="22" id="KW-1185">Reference proteome</keyword>
<dbReference type="GO" id="GO:0046872">
    <property type="term" value="F:metal ion binding"/>
    <property type="evidence" value="ECO:0007669"/>
    <property type="project" value="UniProtKB-KW"/>
</dbReference>
<evidence type="ECO:0000256" key="3">
    <source>
        <dbReference type="ARBA" id="ARBA00004571"/>
    </source>
</evidence>
<keyword evidence="9" id="KW-0812">Transmembrane</keyword>
<evidence type="ECO:0000256" key="1">
    <source>
        <dbReference type="ARBA" id="ARBA00000111"/>
    </source>
</evidence>
<evidence type="ECO:0000256" key="8">
    <source>
        <dbReference type="ARBA" id="ARBA00022452"/>
    </source>
</evidence>
<reference evidence="21 22" key="1">
    <citation type="submission" date="2017-09" db="EMBL/GenBank/DDBJ databases">
        <title>Genomics of the genus Arcobacter.</title>
        <authorList>
            <person name="Perez-Cataluna A."/>
            <person name="Figueras M.J."/>
            <person name="Salas-Masso N."/>
        </authorList>
    </citation>
    <scope>NUCLEOTIDE SEQUENCE [LARGE SCALE GENOMIC DNA]</scope>
    <source>
        <strain evidence="21 22">DSM 18005</strain>
    </source>
</reference>
<keyword evidence="14" id="KW-0442">Lipid degradation</keyword>
<dbReference type="KEGG" id="ahs:AHALO_1808"/>
<keyword evidence="12" id="KW-0378">Hydrolase</keyword>
<dbReference type="AlphaFoldDB" id="A0A2N1J4R8"/>
<dbReference type="RefSeq" id="WP_101183931.1">
    <property type="nucleotide sequence ID" value="NZ_CP031218.1"/>
</dbReference>
<evidence type="ECO:0000256" key="4">
    <source>
        <dbReference type="ARBA" id="ARBA00010525"/>
    </source>
</evidence>
<protein>
    <recommendedName>
        <fullName evidence="18">Phosphatidylcholine 1-acylhydrolase</fullName>
        <ecNumber evidence="6">3.1.1.32</ecNumber>
        <ecNumber evidence="7">3.1.1.4</ecNumber>
    </recommendedName>
</protein>
<evidence type="ECO:0000256" key="17">
    <source>
        <dbReference type="ARBA" id="ARBA00023237"/>
    </source>
</evidence>
<dbReference type="PANTHER" id="PTHR40457">
    <property type="entry name" value="PHOSPHOLIPASE A1"/>
    <property type="match status" value="1"/>
</dbReference>
<dbReference type="OrthoDB" id="188433at2"/>
<organism evidence="21 22">
    <name type="scientific">Malaciobacter halophilus</name>
    <dbReference type="NCBI Taxonomy" id="197482"/>
    <lineage>
        <taxon>Bacteria</taxon>
        <taxon>Pseudomonadati</taxon>
        <taxon>Campylobacterota</taxon>
        <taxon>Epsilonproteobacteria</taxon>
        <taxon>Campylobacterales</taxon>
        <taxon>Arcobacteraceae</taxon>
        <taxon>Malaciobacter</taxon>
    </lineage>
</organism>
<keyword evidence="15" id="KW-0443">Lipid metabolism</keyword>
<evidence type="ECO:0000256" key="15">
    <source>
        <dbReference type="ARBA" id="ARBA00023098"/>
    </source>
</evidence>
<evidence type="ECO:0000256" key="9">
    <source>
        <dbReference type="ARBA" id="ARBA00022692"/>
    </source>
</evidence>